<evidence type="ECO:0000256" key="4">
    <source>
        <dbReference type="ARBA" id="ARBA00023186"/>
    </source>
</evidence>
<comment type="caution">
    <text evidence="6">The sequence shown here is derived from an EMBL/GenBank/DDBJ whole genome shotgun (WGS) entry which is preliminary data.</text>
</comment>
<dbReference type="CDD" id="cd00498">
    <property type="entry name" value="Hsp33"/>
    <property type="match status" value="1"/>
</dbReference>
<evidence type="ECO:0000256" key="2">
    <source>
        <dbReference type="ARBA" id="ARBA00022833"/>
    </source>
</evidence>
<dbReference type="Proteomes" id="UP000445696">
    <property type="component" value="Unassembled WGS sequence"/>
</dbReference>
<dbReference type="GO" id="GO:0051082">
    <property type="term" value="F:unfolded protein binding"/>
    <property type="evidence" value="ECO:0007669"/>
    <property type="project" value="InterPro"/>
</dbReference>
<keyword evidence="3" id="KW-1015">Disulfide bond</keyword>
<sequence>MADTGQKIIVDNLIQPFQMAKAGVRGRTVRLGSVIDDILGRHGYPDAVARFLGEGLVLAAMLGGALKFDGIFTVQTKGDGAISMIAADMTTPGNMRGYASFDENKLGEVVAAAGQSAVKSYLGTGYIAFTIDAGSERKRYQGIVDLEGDSLADCMENYFDKSEQIDTLLRVAVDKIDGKWRAGGFMIQRLPDENAKEFTQELEEENWRNAKALAATVTPEELTSPILKSPELLYKIFHEEGVWLYDPQELLDNCSCSAERLVNTLKTFGGEDLRDMAKDGVIVADCQFCSSKYEIPIDDIL</sequence>
<evidence type="ECO:0000256" key="5">
    <source>
        <dbReference type="ARBA" id="ARBA00023284"/>
    </source>
</evidence>
<dbReference type="SUPFAM" id="SSF118352">
    <property type="entry name" value="HSP33 redox switch-like"/>
    <property type="match status" value="1"/>
</dbReference>
<dbReference type="PANTHER" id="PTHR30111:SF1">
    <property type="entry name" value="33 KDA CHAPERONIN"/>
    <property type="match status" value="1"/>
</dbReference>
<protein>
    <submittedName>
        <fullName evidence="6">Molecular chaperone Hsp33</fullName>
    </submittedName>
</protein>
<keyword evidence="2" id="KW-0862">Zinc</keyword>
<keyword evidence="7" id="KW-1185">Reference proteome</keyword>
<accession>A0A845MK25</accession>
<dbReference type="GO" id="GO:0042026">
    <property type="term" value="P:protein refolding"/>
    <property type="evidence" value="ECO:0007669"/>
    <property type="project" value="TreeGrafter"/>
</dbReference>
<dbReference type="InterPro" id="IPR000397">
    <property type="entry name" value="Heat_shock_Hsp33"/>
</dbReference>
<keyword evidence="4" id="KW-0143">Chaperone</keyword>
<dbReference type="GO" id="GO:0044183">
    <property type="term" value="F:protein folding chaperone"/>
    <property type="evidence" value="ECO:0007669"/>
    <property type="project" value="TreeGrafter"/>
</dbReference>
<dbReference type="RefSeq" id="WP_161340734.1">
    <property type="nucleotide sequence ID" value="NZ_JBHSDG010000003.1"/>
</dbReference>
<dbReference type="Gene3D" id="3.55.30.10">
    <property type="entry name" value="Hsp33 domain"/>
    <property type="match status" value="1"/>
</dbReference>
<keyword evidence="5" id="KW-0676">Redox-active center</keyword>
<dbReference type="InterPro" id="IPR016154">
    <property type="entry name" value="Heat_shock_Hsp33_C"/>
</dbReference>
<dbReference type="Gene3D" id="3.90.1280.10">
    <property type="entry name" value="HSP33 redox switch-like"/>
    <property type="match status" value="1"/>
</dbReference>
<dbReference type="GO" id="GO:0005737">
    <property type="term" value="C:cytoplasm"/>
    <property type="evidence" value="ECO:0007669"/>
    <property type="project" value="InterPro"/>
</dbReference>
<dbReference type="PANTHER" id="PTHR30111">
    <property type="entry name" value="33 KDA CHAPERONIN"/>
    <property type="match status" value="1"/>
</dbReference>
<dbReference type="EMBL" id="WTVA01000015">
    <property type="protein sequence ID" value="MZR24288.1"/>
    <property type="molecule type" value="Genomic_DNA"/>
</dbReference>
<evidence type="ECO:0000256" key="1">
    <source>
        <dbReference type="ARBA" id="ARBA00022490"/>
    </source>
</evidence>
<proteinExistence type="predicted"/>
<evidence type="ECO:0000256" key="3">
    <source>
        <dbReference type="ARBA" id="ARBA00023157"/>
    </source>
</evidence>
<name>A0A845MK25_9PROT</name>
<dbReference type="PIRSF" id="PIRSF005261">
    <property type="entry name" value="Heat_shock_Hsp33"/>
    <property type="match status" value="1"/>
</dbReference>
<dbReference type="SUPFAM" id="SSF64397">
    <property type="entry name" value="Hsp33 domain"/>
    <property type="match status" value="1"/>
</dbReference>
<dbReference type="Gene3D" id="1.10.287.480">
    <property type="entry name" value="helix hairpin bin"/>
    <property type="match status" value="1"/>
</dbReference>
<dbReference type="OrthoDB" id="9793753at2"/>
<dbReference type="InterPro" id="IPR023212">
    <property type="entry name" value="Hsp33_helix_hairpin_bin_dom_sf"/>
</dbReference>
<dbReference type="InterPro" id="IPR016153">
    <property type="entry name" value="Heat_shock_Hsp33_N"/>
</dbReference>
<evidence type="ECO:0000313" key="7">
    <source>
        <dbReference type="Proteomes" id="UP000445696"/>
    </source>
</evidence>
<organism evidence="6 7">
    <name type="scientific">Sneathiella chungangensis</name>
    <dbReference type="NCBI Taxonomy" id="1418234"/>
    <lineage>
        <taxon>Bacteria</taxon>
        <taxon>Pseudomonadati</taxon>
        <taxon>Pseudomonadota</taxon>
        <taxon>Alphaproteobacteria</taxon>
        <taxon>Sneathiellales</taxon>
        <taxon>Sneathiellaceae</taxon>
        <taxon>Sneathiella</taxon>
    </lineage>
</organism>
<keyword evidence="1" id="KW-0963">Cytoplasm</keyword>
<reference evidence="6 7" key="1">
    <citation type="journal article" date="2014" name="Int. J. Syst. Evol. Microbiol.">
        <title>Sneathiella chungangensis sp. nov., isolated from a marine sand, and emended description of the genus Sneathiella.</title>
        <authorList>
            <person name="Siamphan C."/>
            <person name="Kim H."/>
            <person name="Lee J.S."/>
            <person name="Kim W."/>
        </authorList>
    </citation>
    <scope>NUCLEOTIDE SEQUENCE [LARGE SCALE GENOMIC DNA]</scope>
    <source>
        <strain evidence="6 7">KCTC 32476</strain>
    </source>
</reference>
<evidence type="ECO:0000313" key="6">
    <source>
        <dbReference type="EMBL" id="MZR24288.1"/>
    </source>
</evidence>
<dbReference type="Pfam" id="PF01430">
    <property type="entry name" value="HSP33"/>
    <property type="match status" value="1"/>
</dbReference>
<gene>
    <name evidence="6" type="ORF">GQF03_18280</name>
</gene>
<dbReference type="AlphaFoldDB" id="A0A845MK25"/>